<dbReference type="PANTHER" id="PTHR23101:SF104">
    <property type="entry name" value="PROTEIN SPRINT"/>
    <property type="match status" value="1"/>
</dbReference>
<dbReference type="GO" id="GO:0005085">
    <property type="term" value="F:guanyl-nucleotide exchange factor activity"/>
    <property type="evidence" value="ECO:0007669"/>
    <property type="project" value="InterPro"/>
</dbReference>
<dbReference type="EMBL" id="JAKKPZ010000005">
    <property type="protein sequence ID" value="KAI1720862.1"/>
    <property type="molecule type" value="Genomic_DNA"/>
</dbReference>
<dbReference type="PROSITE" id="PS50200">
    <property type="entry name" value="RA"/>
    <property type="match status" value="1"/>
</dbReference>
<evidence type="ECO:0000259" key="2">
    <source>
        <dbReference type="PROSITE" id="PS50200"/>
    </source>
</evidence>
<dbReference type="Proteomes" id="UP001201812">
    <property type="component" value="Unassembled WGS sequence"/>
</dbReference>
<dbReference type="GO" id="GO:0005829">
    <property type="term" value="C:cytosol"/>
    <property type="evidence" value="ECO:0007669"/>
    <property type="project" value="TreeGrafter"/>
</dbReference>
<dbReference type="PANTHER" id="PTHR23101">
    <property type="entry name" value="RAB GDP/GTP EXCHANGE FACTOR"/>
    <property type="match status" value="1"/>
</dbReference>
<feature type="compositionally biased region" description="Polar residues" evidence="1">
    <location>
        <begin position="1"/>
        <end position="20"/>
    </location>
</feature>
<reference evidence="4" key="1">
    <citation type="submission" date="2022-01" db="EMBL/GenBank/DDBJ databases">
        <title>Genome Sequence Resource for Two Populations of Ditylenchus destructor, the Migratory Endoparasitic Phytonematode.</title>
        <authorList>
            <person name="Zhang H."/>
            <person name="Lin R."/>
            <person name="Xie B."/>
        </authorList>
    </citation>
    <scope>NUCLEOTIDE SEQUENCE</scope>
    <source>
        <strain evidence="4">BazhouSP</strain>
    </source>
</reference>
<dbReference type="SUPFAM" id="SSF109993">
    <property type="entry name" value="VPS9 domain"/>
    <property type="match status" value="1"/>
</dbReference>
<evidence type="ECO:0000313" key="5">
    <source>
        <dbReference type="Proteomes" id="UP001201812"/>
    </source>
</evidence>
<dbReference type="InterPro" id="IPR003123">
    <property type="entry name" value="VPS9"/>
</dbReference>
<dbReference type="InterPro" id="IPR037191">
    <property type="entry name" value="VPS9_dom_sf"/>
</dbReference>
<dbReference type="GO" id="GO:0007165">
    <property type="term" value="P:signal transduction"/>
    <property type="evidence" value="ECO:0007669"/>
    <property type="project" value="InterPro"/>
</dbReference>
<evidence type="ECO:0000259" key="3">
    <source>
        <dbReference type="PROSITE" id="PS51205"/>
    </source>
</evidence>
<keyword evidence="5" id="KW-1185">Reference proteome</keyword>
<feature type="compositionally biased region" description="Polar residues" evidence="1">
    <location>
        <begin position="320"/>
        <end position="344"/>
    </location>
</feature>
<dbReference type="CDD" id="cd01776">
    <property type="entry name" value="RA_Rin"/>
    <property type="match status" value="1"/>
</dbReference>
<feature type="region of interest" description="Disordered" evidence="1">
    <location>
        <begin position="175"/>
        <end position="194"/>
    </location>
</feature>
<feature type="region of interest" description="Disordered" evidence="1">
    <location>
        <begin position="201"/>
        <end position="255"/>
    </location>
</feature>
<dbReference type="AlphaFoldDB" id="A0AAD4NB72"/>
<feature type="region of interest" description="Disordered" evidence="1">
    <location>
        <begin position="320"/>
        <end position="374"/>
    </location>
</feature>
<feature type="compositionally biased region" description="Polar residues" evidence="1">
    <location>
        <begin position="548"/>
        <end position="575"/>
    </location>
</feature>
<accession>A0AAD4NB72</accession>
<feature type="compositionally biased region" description="Polar residues" evidence="1">
    <location>
        <begin position="31"/>
        <end position="43"/>
    </location>
</feature>
<evidence type="ECO:0000256" key="1">
    <source>
        <dbReference type="SAM" id="MobiDB-lite"/>
    </source>
</evidence>
<feature type="domain" description="Ras-associating" evidence="2">
    <location>
        <begin position="1068"/>
        <end position="1158"/>
    </location>
</feature>
<feature type="compositionally biased region" description="Basic and acidic residues" evidence="1">
    <location>
        <begin position="51"/>
        <end position="74"/>
    </location>
</feature>
<sequence>MQTTKSPVNGQTPTEMGSTQSKKHDELAPDTESNNSAQQNSGEQGPVVFRNKHESAASAQKERFSVPNLTDHRASCSASKSENIIHKEQYQTQGSVRELASKLERHTPTAGPQVTNEGLVTPVMRRKQFGNKQNRTAAIMPTIDSAHCSDQSPEDLNTNRTAAICMDANDGEGFIVHTSPTSKDSPPVSSVKQVLTVSKSLKVGPSSPGQPNPPSASLKPKSKLNAMDKNGESETTSQPVSPMSLNDDENEPESPRQPVIIHEKLVGSAYPIQAIQMSHDQFQTDGNENSVNAMPFLRTQQGQHNRVSKTIATVRPQQYMKSSPEQVNTSNQHQHGDNFATNDSLKQRSRNIECETSNSQESHSPVTEEPPLKRQSEYAQLSELAQYFEGDGIGHNVTEAAATSTNCTEENIGSEEDAVSIAETDFNEPWDSNAWENLLDLAKFGDEKPSTATAIRALHSNDTIFEEDDLSCSASTSGCESEDKYRELIDRKNHGIAREKTALKQLAIATYYGYESESLADEEECFESDLNENGSTNGTDRIFGSLGSRKTNSIGNRTKIVTSKAPSRTESQVSNIPDEWGNEAAAMAAILASKTGECVGTTENAEKNTQNYQPKSPSRLNWQTKDGSSSIKMDEDNGNESRYVRSLSSVKSSQIGNRQPRPKLGTQISSASLQRGRNCWASHSENHNGSIADLRFPSVSPVISPARLRTKPSINHGDGDPNLTLQRYVELLASDENTVFGATLHRFIECTVESEETDPCVVIRRVRQFLNGMKNYLVKNGELDLHRLIERETDKLNANEFLNIDAIFEAVLSKILLVPIKPHLYHLMVRENTRNGELQRLSENLSLIRSMEPAEFGFSTKTQMPDHKSMDRIRNLLRKMQDHYSPLKKLDNLLRILSMMLRHPRSPGEVNGNFSSMDRDRTSPASTPGGPSPAPNRQIHASVSMDRGLAVASPSNMFMIKHGGGISSLAGMNKHPPVEDLIRWLVYVLSKASAINCEIEAWYMWELMPQQLLTTGDAAFYLSTLFSAVQVLKHPDSLRRLNTIASADACTLMGSMTTLQESTETEVSDSFLRIAIPNEQEGAIEYHTFPVLPQMNVVKLCRVIASQFAITNPEDYGLYILFDGFETFLLPKEYPHTIRDQLSVAGKPHLFAYKRNDARIAWPKNAVTCCTPTAIEAQPRLY</sequence>
<proteinExistence type="predicted"/>
<feature type="compositionally biased region" description="Polar residues" evidence="1">
    <location>
        <begin position="233"/>
        <end position="244"/>
    </location>
</feature>
<feature type="compositionally biased region" description="Polar residues" evidence="1">
    <location>
        <begin position="178"/>
        <end position="194"/>
    </location>
</feature>
<dbReference type="InterPro" id="IPR045046">
    <property type="entry name" value="Vps9-like"/>
</dbReference>
<feature type="region of interest" description="Disordered" evidence="1">
    <location>
        <begin position="907"/>
        <end position="939"/>
    </location>
</feature>
<feature type="region of interest" description="Disordered" evidence="1">
    <location>
        <begin position="1"/>
        <end position="82"/>
    </location>
</feature>
<dbReference type="PROSITE" id="PS51205">
    <property type="entry name" value="VPS9"/>
    <property type="match status" value="1"/>
</dbReference>
<dbReference type="GO" id="GO:0016192">
    <property type="term" value="P:vesicle-mediated transport"/>
    <property type="evidence" value="ECO:0007669"/>
    <property type="project" value="InterPro"/>
</dbReference>
<protein>
    <submittedName>
        <fullName evidence="4">Protein sprint</fullName>
    </submittedName>
</protein>
<feature type="compositionally biased region" description="Polar residues" evidence="1">
    <location>
        <begin position="646"/>
        <end position="657"/>
    </location>
</feature>
<feature type="compositionally biased region" description="Polar residues" evidence="1">
    <location>
        <begin position="604"/>
        <end position="631"/>
    </location>
</feature>
<gene>
    <name evidence="4" type="ORF">DdX_05111</name>
</gene>
<dbReference type="Gene3D" id="1.20.1050.80">
    <property type="entry name" value="VPS9 domain"/>
    <property type="match status" value="1"/>
</dbReference>
<name>A0AAD4NB72_9BILA</name>
<feature type="region of interest" description="Disordered" evidence="1">
    <location>
        <begin position="530"/>
        <end position="576"/>
    </location>
</feature>
<comment type="caution">
    <text evidence="4">The sequence shown here is derived from an EMBL/GenBank/DDBJ whole genome shotgun (WGS) entry which is preliminary data.</text>
</comment>
<dbReference type="GO" id="GO:0031267">
    <property type="term" value="F:small GTPase binding"/>
    <property type="evidence" value="ECO:0007669"/>
    <property type="project" value="TreeGrafter"/>
</dbReference>
<feature type="domain" description="VPS9" evidence="3">
    <location>
        <begin position="835"/>
        <end position="1041"/>
    </location>
</feature>
<dbReference type="Pfam" id="PF23268">
    <property type="entry name" value="RIN1"/>
    <property type="match status" value="1"/>
</dbReference>
<dbReference type="GO" id="GO:0030139">
    <property type="term" value="C:endocytic vesicle"/>
    <property type="evidence" value="ECO:0007669"/>
    <property type="project" value="TreeGrafter"/>
</dbReference>
<dbReference type="InterPro" id="IPR000159">
    <property type="entry name" value="RA_dom"/>
</dbReference>
<feature type="compositionally biased region" description="Polar residues" evidence="1">
    <location>
        <begin position="354"/>
        <end position="365"/>
    </location>
</feature>
<evidence type="ECO:0000313" key="4">
    <source>
        <dbReference type="EMBL" id="KAI1720862.1"/>
    </source>
</evidence>
<organism evidence="4 5">
    <name type="scientific">Ditylenchus destructor</name>
    <dbReference type="NCBI Taxonomy" id="166010"/>
    <lineage>
        <taxon>Eukaryota</taxon>
        <taxon>Metazoa</taxon>
        <taxon>Ecdysozoa</taxon>
        <taxon>Nematoda</taxon>
        <taxon>Chromadorea</taxon>
        <taxon>Rhabditida</taxon>
        <taxon>Tylenchina</taxon>
        <taxon>Tylenchomorpha</taxon>
        <taxon>Sphaerularioidea</taxon>
        <taxon>Anguinidae</taxon>
        <taxon>Anguininae</taxon>
        <taxon>Ditylenchus</taxon>
    </lineage>
</organism>
<feature type="region of interest" description="Disordered" evidence="1">
    <location>
        <begin position="604"/>
        <end position="668"/>
    </location>
</feature>